<organism evidence="2 3">
    <name type="scientific">Alkalibacterium olivapovliticus</name>
    <dbReference type="NCBI Taxonomy" id="99907"/>
    <lineage>
        <taxon>Bacteria</taxon>
        <taxon>Bacillati</taxon>
        <taxon>Bacillota</taxon>
        <taxon>Bacilli</taxon>
        <taxon>Lactobacillales</taxon>
        <taxon>Carnobacteriaceae</taxon>
        <taxon>Alkalibacterium</taxon>
    </lineage>
</organism>
<feature type="compositionally biased region" description="Basic and acidic residues" evidence="1">
    <location>
        <begin position="21"/>
        <end position="35"/>
    </location>
</feature>
<feature type="region of interest" description="Disordered" evidence="1">
    <location>
        <begin position="1"/>
        <end position="40"/>
    </location>
</feature>
<feature type="compositionally biased region" description="Basic residues" evidence="1">
    <location>
        <begin position="1"/>
        <end position="11"/>
    </location>
</feature>
<gene>
    <name evidence="2" type="ORF">CLV38_1507</name>
</gene>
<dbReference type="RefSeq" id="WP_106196427.1">
    <property type="nucleotide sequence ID" value="NZ_PVTO01000050.1"/>
</dbReference>
<evidence type="ECO:0000313" key="3">
    <source>
        <dbReference type="Proteomes" id="UP000238205"/>
    </source>
</evidence>
<dbReference type="AlphaFoldDB" id="A0A2T0VSZ8"/>
<protein>
    <submittedName>
        <fullName evidence="2">Uncharacterized protein</fullName>
    </submittedName>
</protein>
<accession>A0A2T0VSZ8</accession>
<evidence type="ECO:0000313" key="2">
    <source>
        <dbReference type="EMBL" id="PRY73921.1"/>
    </source>
</evidence>
<keyword evidence="3" id="KW-1185">Reference proteome</keyword>
<reference evidence="2 3" key="1">
    <citation type="submission" date="2018-03" db="EMBL/GenBank/DDBJ databases">
        <title>Genomic Encyclopedia of Archaeal and Bacterial Type Strains, Phase II (KMG-II): from individual species to whole genera.</title>
        <authorList>
            <person name="Goeker M."/>
        </authorList>
    </citation>
    <scope>NUCLEOTIDE SEQUENCE [LARGE SCALE GENOMIC DNA]</scope>
    <source>
        <strain evidence="2 3">DSM 13175</strain>
    </source>
</reference>
<name>A0A2T0VSZ8_9LACT</name>
<proteinExistence type="predicted"/>
<dbReference type="EMBL" id="PVTO01000050">
    <property type="protein sequence ID" value="PRY73921.1"/>
    <property type="molecule type" value="Genomic_DNA"/>
</dbReference>
<comment type="caution">
    <text evidence="2">The sequence shown here is derived from an EMBL/GenBank/DDBJ whole genome shotgun (WGS) entry which is preliminary data.</text>
</comment>
<dbReference type="OrthoDB" id="2295973at2"/>
<dbReference type="Proteomes" id="UP000238205">
    <property type="component" value="Unassembled WGS sequence"/>
</dbReference>
<sequence>MALTNRKKKSRPVVQTPVSESRFDDSQEISDEKNENNLNLAEHSSKNYSKLATDFTTIDFDTQYSAKDRKTIKADPDIKSLIEIFSDFEGAKAYETLRHMTQYYYENNYDDRAQRIIASIQNNKFL</sequence>
<evidence type="ECO:0000256" key="1">
    <source>
        <dbReference type="SAM" id="MobiDB-lite"/>
    </source>
</evidence>